<name>L0B3A8_THEEQ</name>
<dbReference type="InterPro" id="IPR036322">
    <property type="entry name" value="WD40_repeat_dom_sf"/>
</dbReference>
<accession>L0B3A8</accession>
<proteinExistence type="predicted"/>
<evidence type="ECO:0000313" key="2">
    <source>
        <dbReference type="Proteomes" id="UP000031512"/>
    </source>
</evidence>
<sequence>MRTGIANNTCTADTCGDVTVVKFLPQSEHQLIGGYRNSSLLIWDLRRCNKPIYALQRVNKTDNESILLGCTITSGTTNMKNRHLREMYSHDFTTEEDVWSYVKQFNSTNSLETEYPRNKRAIKNDERNINVARRKFDHGARFPFYQKSNTFLSMEKSAPKRQHTNIAQEQKFGFPTAIQTTEDCYNMYISTSRGYIDCYDLKTLRSTKTIDTESLMGSFMTEPSDEKYKHQIRIQLIPGEIYIALNIRDNVGFLNLTANSFHKLVKLGWSEQSNPDIDNQERYFVEDSLSEASSVAVTNRGSGSGEAFVTDMAATPISRHLYAINENGDVFLLHPGIIVN</sequence>
<dbReference type="RefSeq" id="XP_004831270.1">
    <property type="nucleotide sequence ID" value="XM_004831213.1"/>
</dbReference>
<reference evidence="1 2" key="1">
    <citation type="journal article" date="2012" name="BMC Genomics">
        <title>Comparative genomic analysis and phylogenetic position of Theileria equi.</title>
        <authorList>
            <person name="Kappmeyer L.S."/>
            <person name="Thiagarajan M."/>
            <person name="Herndon D.R."/>
            <person name="Ramsay J.D."/>
            <person name="Caler E."/>
            <person name="Djikeng A."/>
            <person name="Gillespie J.J."/>
            <person name="Lau A.O."/>
            <person name="Roalson E.H."/>
            <person name="Silva J.C."/>
            <person name="Silva M.G."/>
            <person name="Suarez C.E."/>
            <person name="Ueti M.W."/>
            <person name="Nene V.M."/>
            <person name="Mealey R.H."/>
            <person name="Knowles D.P."/>
            <person name="Brayton K.A."/>
        </authorList>
    </citation>
    <scope>NUCLEOTIDE SEQUENCE [LARGE SCALE GENOMIC DNA]</scope>
    <source>
        <strain evidence="1 2">WA</strain>
    </source>
</reference>
<dbReference type="Proteomes" id="UP000031512">
    <property type="component" value="Chromosome 3"/>
</dbReference>
<protein>
    <submittedName>
        <fullName evidence="1">Uncharacterized protein</fullName>
    </submittedName>
</protein>
<dbReference type="KEGG" id="beq:BEWA_010180"/>
<dbReference type="eggNOG" id="ENOG502TN4A">
    <property type="taxonomic scope" value="Eukaryota"/>
</dbReference>
<dbReference type="VEuPathDB" id="PiroplasmaDB:BEWA_010180"/>
<evidence type="ECO:0000313" key="1">
    <source>
        <dbReference type="EMBL" id="AFZ81604.1"/>
    </source>
</evidence>
<dbReference type="OrthoDB" id="7668193at2759"/>
<dbReference type="AlphaFoldDB" id="L0B3A8"/>
<gene>
    <name evidence="1" type="ORF">BEWA_010180</name>
</gene>
<dbReference type="STRING" id="1537102.L0B3A8"/>
<dbReference type="SUPFAM" id="SSF50978">
    <property type="entry name" value="WD40 repeat-like"/>
    <property type="match status" value="1"/>
</dbReference>
<keyword evidence="2" id="KW-1185">Reference proteome</keyword>
<dbReference type="EMBL" id="CP001670">
    <property type="protein sequence ID" value="AFZ81604.1"/>
    <property type="molecule type" value="Genomic_DNA"/>
</dbReference>
<organism evidence="1 2">
    <name type="scientific">Theileria equi strain WA</name>
    <dbReference type="NCBI Taxonomy" id="1537102"/>
    <lineage>
        <taxon>Eukaryota</taxon>
        <taxon>Sar</taxon>
        <taxon>Alveolata</taxon>
        <taxon>Apicomplexa</taxon>
        <taxon>Aconoidasida</taxon>
        <taxon>Piroplasmida</taxon>
        <taxon>Theileriidae</taxon>
        <taxon>Theileria</taxon>
    </lineage>
</organism>
<dbReference type="GeneID" id="15805836"/>